<feature type="compositionally biased region" description="Gly residues" evidence="1">
    <location>
        <begin position="137"/>
        <end position="148"/>
    </location>
</feature>
<protein>
    <recommendedName>
        <fullName evidence="5">Translation initiation factor IF-2</fullName>
    </recommendedName>
</protein>
<feature type="compositionally biased region" description="Low complexity" evidence="1">
    <location>
        <begin position="62"/>
        <end position="71"/>
    </location>
</feature>
<feature type="transmembrane region" description="Helical" evidence="2">
    <location>
        <begin position="72"/>
        <end position="95"/>
    </location>
</feature>
<comment type="caution">
    <text evidence="3">The sequence shown here is derived from an EMBL/GenBank/DDBJ whole genome shotgun (WGS) entry which is preliminary data.</text>
</comment>
<organism evidence="3 4">
    <name type="scientific">Gordonia westfalica</name>
    <dbReference type="NCBI Taxonomy" id="158898"/>
    <lineage>
        <taxon>Bacteria</taxon>
        <taxon>Bacillati</taxon>
        <taxon>Actinomycetota</taxon>
        <taxon>Actinomycetes</taxon>
        <taxon>Mycobacteriales</taxon>
        <taxon>Gordoniaceae</taxon>
        <taxon>Gordonia</taxon>
    </lineage>
</organism>
<evidence type="ECO:0000313" key="3">
    <source>
        <dbReference type="EMBL" id="MDS1114309.1"/>
    </source>
</evidence>
<gene>
    <name evidence="3" type="ORF">RD149_11075</name>
</gene>
<dbReference type="RefSeq" id="WP_310950477.1">
    <property type="nucleotide sequence ID" value="NZ_JAVLUS010000008.1"/>
</dbReference>
<accession>A0ABU2GS64</accession>
<sequence>MNSTPNNPTPDANEPNQIPDAHPDAATTPIAPTPADDQPTEQMSETDPRARGFAGPTPTTPPTTTEKPKTPILIAGGLGVAVIAAALGFGAGYVTGDATSDRHDRVAVSRDGGDWNPAEGRGGQHGHFRGGPDGDGMRGGPGGPGRPGDQGPRGQQPSDRDSTEQAPQAPSQQPSAEQQPQAG</sequence>
<feature type="compositionally biased region" description="Gly residues" evidence="1">
    <location>
        <begin position="120"/>
        <end position="129"/>
    </location>
</feature>
<feature type="compositionally biased region" description="Low complexity" evidence="1">
    <location>
        <begin position="24"/>
        <end position="37"/>
    </location>
</feature>
<name>A0ABU2GS64_9ACTN</name>
<feature type="compositionally biased region" description="Low complexity" evidence="1">
    <location>
        <begin position="164"/>
        <end position="183"/>
    </location>
</feature>
<reference evidence="3 4" key="1">
    <citation type="submission" date="2023-08" db="EMBL/GenBank/DDBJ databases">
        <title>Bioegradation of LLDPE and BLDPE plastic by marine bacteria from coast plastic debris.</title>
        <authorList>
            <person name="Rong Z."/>
        </authorList>
    </citation>
    <scope>NUCLEOTIDE SEQUENCE [LARGE SCALE GENOMIC DNA]</scope>
    <source>
        <strain evidence="3 4">Z-2</strain>
    </source>
</reference>
<feature type="compositionally biased region" description="Polar residues" evidence="1">
    <location>
        <begin position="1"/>
        <end position="16"/>
    </location>
</feature>
<feature type="region of interest" description="Disordered" evidence="1">
    <location>
        <begin position="1"/>
        <end position="71"/>
    </location>
</feature>
<keyword evidence="2" id="KW-0812">Transmembrane</keyword>
<dbReference type="EMBL" id="JAVLUS010000008">
    <property type="protein sequence ID" value="MDS1114309.1"/>
    <property type="molecule type" value="Genomic_DNA"/>
</dbReference>
<evidence type="ECO:0008006" key="5">
    <source>
        <dbReference type="Google" id="ProtNLM"/>
    </source>
</evidence>
<keyword evidence="2" id="KW-0472">Membrane</keyword>
<keyword evidence="2" id="KW-1133">Transmembrane helix</keyword>
<evidence type="ECO:0000256" key="1">
    <source>
        <dbReference type="SAM" id="MobiDB-lite"/>
    </source>
</evidence>
<feature type="compositionally biased region" description="Basic and acidic residues" evidence="1">
    <location>
        <begin position="99"/>
        <end position="113"/>
    </location>
</feature>
<evidence type="ECO:0000313" key="4">
    <source>
        <dbReference type="Proteomes" id="UP001265083"/>
    </source>
</evidence>
<evidence type="ECO:0000256" key="2">
    <source>
        <dbReference type="SAM" id="Phobius"/>
    </source>
</evidence>
<feature type="region of interest" description="Disordered" evidence="1">
    <location>
        <begin position="93"/>
        <end position="183"/>
    </location>
</feature>
<dbReference type="Proteomes" id="UP001265083">
    <property type="component" value="Unassembled WGS sequence"/>
</dbReference>
<proteinExistence type="predicted"/>
<keyword evidence="4" id="KW-1185">Reference proteome</keyword>